<dbReference type="RefSeq" id="WP_011628652.1">
    <property type="nucleotide sequence ID" value="NC_008340.1"/>
</dbReference>
<dbReference type="GO" id="GO:0005198">
    <property type="term" value="F:structural molecule activity"/>
    <property type="evidence" value="ECO:0007669"/>
    <property type="project" value="InterPro"/>
</dbReference>
<evidence type="ECO:0000256" key="4">
    <source>
        <dbReference type="ARBA" id="ARBA00022525"/>
    </source>
</evidence>
<dbReference type="PANTHER" id="PTHR42792">
    <property type="entry name" value="FLAGELLIN"/>
    <property type="match status" value="1"/>
</dbReference>
<keyword evidence="8" id="KW-0966">Cell projection</keyword>
<feature type="domain" description="Flagellin N-terminal" evidence="6">
    <location>
        <begin position="4"/>
        <end position="141"/>
    </location>
</feature>
<dbReference type="NCBIfam" id="TIGR02550">
    <property type="entry name" value="flagell_flgL"/>
    <property type="match status" value="1"/>
</dbReference>
<dbReference type="PRINTS" id="PR00207">
    <property type="entry name" value="FLAGELLIN"/>
</dbReference>
<dbReference type="Pfam" id="PF00700">
    <property type="entry name" value="Flagellin_C"/>
    <property type="match status" value="1"/>
</dbReference>
<keyword evidence="4" id="KW-0964">Secreted</keyword>
<feature type="domain" description="Flagellin C-terminal" evidence="7">
    <location>
        <begin position="327"/>
        <end position="404"/>
    </location>
</feature>
<evidence type="ECO:0000256" key="3">
    <source>
        <dbReference type="ARBA" id="ARBA00005709"/>
    </source>
</evidence>
<dbReference type="GO" id="GO:0005576">
    <property type="term" value="C:extracellular region"/>
    <property type="evidence" value="ECO:0007669"/>
    <property type="project" value="UniProtKB-SubCell"/>
</dbReference>
<reference evidence="9" key="1">
    <citation type="submission" date="2006-08" db="EMBL/GenBank/DDBJ databases">
        <title>Complete sequence of Alkalilimnicola ehrilichei MLHE-1.</title>
        <authorList>
            <person name="Copeland A."/>
            <person name="Lucas S."/>
            <person name="Lapidus A."/>
            <person name="Barry K."/>
            <person name="Detter J.C."/>
            <person name="Glavina del Rio T."/>
            <person name="Hammon N."/>
            <person name="Israni S."/>
            <person name="Dalin E."/>
            <person name="Tice H."/>
            <person name="Pitluck S."/>
            <person name="Sims D."/>
            <person name="Brettin T."/>
            <person name="Bruce D."/>
            <person name="Han C."/>
            <person name="Tapia R."/>
            <person name="Gilna P."/>
            <person name="Schmutz J."/>
            <person name="Larimer F."/>
            <person name="Land M."/>
            <person name="Hauser L."/>
            <person name="Kyrpides N."/>
            <person name="Mikhailova N."/>
            <person name="Oremland R.S."/>
            <person name="Hoeft S.E."/>
            <person name="Switzer-Blum J."/>
            <person name="Kulp T."/>
            <person name="King G."/>
            <person name="Tabita R."/>
            <person name="Witte B."/>
            <person name="Santini J.M."/>
            <person name="Basu P."/>
            <person name="Hollibaugh J.T."/>
            <person name="Xie G."/>
            <person name="Stolz J.F."/>
            <person name="Richardson P."/>
        </authorList>
    </citation>
    <scope>NUCLEOTIDE SEQUENCE [LARGE SCALE GENOMIC DNA]</scope>
    <source>
        <strain evidence="9">ATCC BAA-1101 / DSM 17681 / MLHE-1</strain>
    </source>
</reference>
<dbReference type="GO" id="GO:0071973">
    <property type="term" value="P:bacterial-type flagellum-dependent cell motility"/>
    <property type="evidence" value="ECO:0007669"/>
    <property type="project" value="InterPro"/>
</dbReference>
<dbReference type="AlphaFoldDB" id="Q0AA80"/>
<comment type="similarity">
    <text evidence="3">Belongs to the bacterial flagellin family.</text>
</comment>
<evidence type="ECO:0000259" key="7">
    <source>
        <dbReference type="Pfam" id="PF00700"/>
    </source>
</evidence>
<evidence type="ECO:0000256" key="5">
    <source>
        <dbReference type="ARBA" id="ARBA00023143"/>
    </source>
</evidence>
<organism evidence="8 9">
    <name type="scientific">Alkalilimnicola ehrlichii (strain ATCC BAA-1101 / DSM 17681 / MLHE-1)</name>
    <dbReference type="NCBI Taxonomy" id="187272"/>
    <lineage>
        <taxon>Bacteria</taxon>
        <taxon>Pseudomonadati</taxon>
        <taxon>Pseudomonadota</taxon>
        <taxon>Gammaproteobacteria</taxon>
        <taxon>Chromatiales</taxon>
        <taxon>Ectothiorhodospiraceae</taxon>
        <taxon>Alkalilimnicola</taxon>
    </lineage>
</organism>
<dbReference type="SUPFAM" id="SSF64518">
    <property type="entry name" value="Phase 1 flagellin"/>
    <property type="match status" value="1"/>
</dbReference>
<keyword evidence="5" id="KW-0975">Bacterial flagellum</keyword>
<gene>
    <name evidence="8" type="ordered locus">Mlg_0903</name>
</gene>
<evidence type="ECO:0000256" key="2">
    <source>
        <dbReference type="ARBA" id="ARBA00004613"/>
    </source>
</evidence>
<evidence type="ECO:0000259" key="6">
    <source>
        <dbReference type="Pfam" id="PF00669"/>
    </source>
</evidence>
<proteinExistence type="inferred from homology"/>
<evidence type="ECO:0000256" key="1">
    <source>
        <dbReference type="ARBA" id="ARBA00004365"/>
    </source>
</evidence>
<dbReference type="InterPro" id="IPR001029">
    <property type="entry name" value="Flagellin_N"/>
</dbReference>
<dbReference type="HOGENOM" id="CLU_024437_5_0_6"/>
<protein>
    <submittedName>
        <fullName evidence="8">Flagellar hook-associated protein 3</fullName>
    </submittedName>
</protein>
<sequence>MRLSTSQLALQGVNSILSQQASLSKTQAQLASGRQILTPSDDPAGASRILELEKAINTVERYNRNADQAETRLGLSENILNEFGNTLQRVRELSVQAANGSQDRETRAYIASELRQAQDQLVQLANTDDGNGEFLFAGSETRTQPFTKTAGGKVVYNGDQGQREVRIGPSRTLAVDSSGFDAFMKIPNGNGDYQAREAQGNSGSGIITVGDSPALVQPGEAYTIAFEQDGAGGMTYRVLDGDDQPVAVDGEPVTGPYEPGMTLRFPAESGQSLQVKLDGRPEEGDRFEVSAARPQSVFETVNNLIRTLEDDGDGPALNNAVNRFLADIDQGMENIIRVRSELGARLNTLDASRDANEGALLDLNAAKSRLADLDYAEATGRFNQELVGLQAAQQTYTRLQGLSLFEFI</sequence>
<keyword evidence="9" id="KW-1185">Reference proteome</keyword>
<name>Q0AA80_ALKEH</name>
<dbReference type="KEGG" id="aeh:Mlg_0903"/>
<dbReference type="EMBL" id="CP000453">
    <property type="protein sequence ID" value="ABI56257.1"/>
    <property type="molecule type" value="Genomic_DNA"/>
</dbReference>
<comment type="subcellular location">
    <subcellularLocation>
        <location evidence="1">Bacterial flagellum</location>
    </subcellularLocation>
    <subcellularLocation>
        <location evidence="2">Secreted</location>
    </subcellularLocation>
</comment>
<dbReference type="InterPro" id="IPR046358">
    <property type="entry name" value="Flagellin_C"/>
</dbReference>
<dbReference type="InterPro" id="IPR001492">
    <property type="entry name" value="Flagellin"/>
</dbReference>
<dbReference type="OrthoDB" id="9768249at2"/>
<dbReference type="Pfam" id="PF00669">
    <property type="entry name" value="Flagellin_N"/>
    <property type="match status" value="1"/>
</dbReference>
<dbReference type="InterPro" id="IPR013384">
    <property type="entry name" value="Flagell_FlgL"/>
</dbReference>
<dbReference type="GO" id="GO:0009424">
    <property type="term" value="C:bacterial-type flagellum hook"/>
    <property type="evidence" value="ECO:0007669"/>
    <property type="project" value="InterPro"/>
</dbReference>
<dbReference type="Gene3D" id="1.20.1330.10">
    <property type="entry name" value="f41 fragment of flagellin, N-terminal domain"/>
    <property type="match status" value="2"/>
</dbReference>
<evidence type="ECO:0000313" key="8">
    <source>
        <dbReference type="EMBL" id="ABI56257.1"/>
    </source>
</evidence>
<dbReference type="Proteomes" id="UP000001962">
    <property type="component" value="Chromosome"/>
</dbReference>
<accession>Q0AA80</accession>
<keyword evidence="8" id="KW-0282">Flagellum</keyword>
<dbReference type="eggNOG" id="COG1344">
    <property type="taxonomic scope" value="Bacteria"/>
</dbReference>
<dbReference type="PANTHER" id="PTHR42792:SF1">
    <property type="entry name" value="FLAGELLAR HOOK-ASSOCIATED PROTEIN 3"/>
    <property type="match status" value="1"/>
</dbReference>
<keyword evidence="8" id="KW-0969">Cilium</keyword>
<evidence type="ECO:0000313" key="9">
    <source>
        <dbReference type="Proteomes" id="UP000001962"/>
    </source>
</evidence>